<dbReference type="PANTHER" id="PTHR10073">
    <property type="entry name" value="DNA MISMATCH REPAIR PROTEIN MLH, PMS, MUTL"/>
    <property type="match status" value="1"/>
</dbReference>
<dbReference type="InterPro" id="IPR002099">
    <property type="entry name" value="MutL/Mlh/PMS"/>
</dbReference>
<feature type="region of interest" description="Disordered" evidence="6">
    <location>
        <begin position="347"/>
        <end position="369"/>
    </location>
</feature>
<dbReference type="SUPFAM" id="SSF55874">
    <property type="entry name" value="ATPase domain of HSP90 chaperone/DNA topoisomerase II/histidine kinase"/>
    <property type="match status" value="1"/>
</dbReference>
<dbReference type="InterPro" id="IPR036890">
    <property type="entry name" value="HATPase_C_sf"/>
</dbReference>
<dbReference type="SMART" id="SM00853">
    <property type="entry name" value="MutL_C"/>
    <property type="match status" value="1"/>
</dbReference>
<dbReference type="PANTHER" id="PTHR10073:SF12">
    <property type="entry name" value="DNA MISMATCH REPAIR PROTEIN MLH1"/>
    <property type="match status" value="1"/>
</dbReference>
<dbReference type="NCBIfam" id="TIGR00585">
    <property type="entry name" value="mutl"/>
    <property type="match status" value="1"/>
</dbReference>
<reference evidence="9" key="1">
    <citation type="submission" date="2020-02" db="EMBL/GenBank/DDBJ databases">
        <authorList>
            <person name="Meier V. D."/>
        </authorList>
    </citation>
    <scope>NUCLEOTIDE SEQUENCE</scope>
    <source>
        <strain evidence="9">AVDCRST_MAG33</strain>
    </source>
</reference>
<keyword evidence="4 5" id="KW-0234">DNA repair</keyword>
<dbReference type="InterPro" id="IPR037198">
    <property type="entry name" value="MutL_C_sf"/>
</dbReference>
<feature type="domain" description="MutL C-terminal dimerisation" evidence="7">
    <location>
        <begin position="427"/>
        <end position="567"/>
    </location>
</feature>
<gene>
    <name evidence="5" type="primary">mutL</name>
    <name evidence="9" type="ORF">AVDCRST_MAG33-468</name>
</gene>
<dbReference type="InterPro" id="IPR013507">
    <property type="entry name" value="DNA_mismatch_S5_2-like"/>
</dbReference>
<dbReference type="InterPro" id="IPR014721">
    <property type="entry name" value="Ribsml_uS5_D2-typ_fold_subgr"/>
</dbReference>
<evidence type="ECO:0000256" key="3">
    <source>
        <dbReference type="ARBA" id="ARBA00022763"/>
    </source>
</evidence>
<evidence type="ECO:0000256" key="4">
    <source>
        <dbReference type="ARBA" id="ARBA00023204"/>
    </source>
</evidence>
<dbReference type="AlphaFoldDB" id="A0A6J4UEJ3"/>
<accession>A0A6J4UEJ3</accession>
<organism evidence="9">
    <name type="scientific">uncultured Thermomicrobiales bacterium</name>
    <dbReference type="NCBI Taxonomy" id="1645740"/>
    <lineage>
        <taxon>Bacteria</taxon>
        <taxon>Pseudomonadati</taxon>
        <taxon>Thermomicrobiota</taxon>
        <taxon>Thermomicrobia</taxon>
        <taxon>Thermomicrobiales</taxon>
        <taxon>environmental samples</taxon>
    </lineage>
</organism>
<dbReference type="CDD" id="cd00782">
    <property type="entry name" value="MutL_Trans"/>
    <property type="match status" value="1"/>
</dbReference>
<dbReference type="InterPro" id="IPR020568">
    <property type="entry name" value="Ribosomal_Su5_D2-typ_SF"/>
</dbReference>
<proteinExistence type="inferred from homology"/>
<dbReference type="CDD" id="cd16926">
    <property type="entry name" value="HATPase_MutL-MLH-PMS-like"/>
    <property type="match status" value="1"/>
</dbReference>
<comment type="function">
    <text evidence="5">This protein is involved in the repair of mismatches in DNA. It is required for dam-dependent methyl-directed DNA mismatch repair. May act as a 'molecular matchmaker', a protein that promotes the formation of a stable complex between two or more DNA-binding proteins in an ATP-dependent manner without itself being part of a final effector complex.</text>
</comment>
<dbReference type="PROSITE" id="PS00058">
    <property type="entry name" value="DNA_MISMATCH_REPAIR_1"/>
    <property type="match status" value="1"/>
</dbReference>
<evidence type="ECO:0000256" key="6">
    <source>
        <dbReference type="SAM" id="MobiDB-lite"/>
    </source>
</evidence>
<dbReference type="Gene3D" id="3.30.565.10">
    <property type="entry name" value="Histidine kinase-like ATPase, C-terminal domain"/>
    <property type="match status" value="1"/>
</dbReference>
<name>A0A6J4UEJ3_9BACT</name>
<dbReference type="GO" id="GO:0032300">
    <property type="term" value="C:mismatch repair complex"/>
    <property type="evidence" value="ECO:0007669"/>
    <property type="project" value="InterPro"/>
</dbReference>
<dbReference type="Pfam" id="PF08676">
    <property type="entry name" value="MutL_C"/>
    <property type="match status" value="1"/>
</dbReference>
<dbReference type="GO" id="GO:0016887">
    <property type="term" value="F:ATP hydrolysis activity"/>
    <property type="evidence" value="ECO:0007669"/>
    <property type="project" value="InterPro"/>
</dbReference>
<evidence type="ECO:0000259" key="8">
    <source>
        <dbReference type="SMART" id="SM01340"/>
    </source>
</evidence>
<dbReference type="Gene3D" id="3.30.1540.20">
    <property type="entry name" value="MutL, C-terminal domain, dimerisation subdomain"/>
    <property type="match status" value="1"/>
</dbReference>
<dbReference type="EMBL" id="CADCWK010000037">
    <property type="protein sequence ID" value="CAA9546048.1"/>
    <property type="molecule type" value="Genomic_DNA"/>
</dbReference>
<feature type="domain" description="DNA mismatch repair protein S5" evidence="8">
    <location>
        <begin position="208"/>
        <end position="331"/>
    </location>
</feature>
<dbReference type="GO" id="GO:0005524">
    <property type="term" value="F:ATP binding"/>
    <property type="evidence" value="ECO:0007669"/>
    <property type="project" value="InterPro"/>
</dbReference>
<keyword evidence="3 5" id="KW-0227">DNA damage</keyword>
<dbReference type="SMART" id="SM01340">
    <property type="entry name" value="DNA_mis_repair"/>
    <property type="match status" value="1"/>
</dbReference>
<dbReference type="SUPFAM" id="SSF118116">
    <property type="entry name" value="DNA mismatch repair protein MutL"/>
    <property type="match status" value="1"/>
</dbReference>
<dbReference type="SUPFAM" id="SSF54211">
    <property type="entry name" value="Ribosomal protein S5 domain 2-like"/>
    <property type="match status" value="1"/>
</dbReference>
<evidence type="ECO:0000259" key="7">
    <source>
        <dbReference type="SMART" id="SM00853"/>
    </source>
</evidence>
<dbReference type="Gene3D" id="3.30.230.10">
    <property type="match status" value="1"/>
</dbReference>
<dbReference type="HAMAP" id="MF_00149">
    <property type="entry name" value="DNA_mis_repair"/>
    <property type="match status" value="1"/>
</dbReference>
<dbReference type="Pfam" id="PF01119">
    <property type="entry name" value="DNA_mis_repair"/>
    <property type="match status" value="1"/>
</dbReference>
<dbReference type="Pfam" id="PF13589">
    <property type="entry name" value="HATPase_c_3"/>
    <property type="match status" value="1"/>
</dbReference>
<sequence>MPIRLLDERVIGKIAAGEVIERPASALKELVENSLDAGATTISVAIQKGGSGLIEVVDDGAGIPAAELPLALQRHATSKLTEWDDLHRLASLGFRGEALPSIAAVSDFSVRSRTADASVGTELDVVYGVARPPRPVAAVTGTRVTVRDLFGNVPARRRFLRQAGTETAIMVRNIAAYALARPDVAFSVTVDDRRSFATDGRGDEVAAAVAIWGTEVGPAAIRLPELDESAAVPGVTATGWIGLPEVTRSHRNSLLFFVNGRWVQNRPLLFALEEAYHSLVMVGRHPVGVIRIALDPAMVDVNVHPTKAEVKFVDERSVARAVSRAAHRALSTARPNEVPEVHLGDTTLREPGMENRPISLRPSTPGQRAWGASPLGDGTGFGPRPFEPKDGAVTGLPVPAVRSGATVVPEPEADPAVPARPVPVLRVLGQVNGTYIIAEGPDGMFMIDQHAAHERVMYERILSEMQGRRIDRQPFLDPMIVELTHQQYGAFERSTAELEAIGFQIDPFGPQTVAIRAMPAMMRGVNIGERLRLILDELAEGGTGESWLDAVAISAACHTSIRAGQALSLAEMRELVAQLEQTEQPRACGHGRPTMLHLSQGELEKQFARR</sequence>
<evidence type="ECO:0000256" key="1">
    <source>
        <dbReference type="ARBA" id="ARBA00006082"/>
    </source>
</evidence>
<protein>
    <recommendedName>
        <fullName evidence="2 5">DNA mismatch repair protein MutL</fullName>
    </recommendedName>
</protein>
<dbReference type="InterPro" id="IPR020667">
    <property type="entry name" value="DNA_mismatch_repair_MutL"/>
</dbReference>
<dbReference type="FunFam" id="3.30.565.10:FF:000003">
    <property type="entry name" value="DNA mismatch repair endonuclease MutL"/>
    <property type="match status" value="1"/>
</dbReference>
<dbReference type="GO" id="GO:0140664">
    <property type="term" value="F:ATP-dependent DNA damage sensor activity"/>
    <property type="evidence" value="ECO:0007669"/>
    <property type="project" value="InterPro"/>
</dbReference>
<dbReference type="GO" id="GO:0006298">
    <property type="term" value="P:mismatch repair"/>
    <property type="evidence" value="ECO:0007669"/>
    <property type="project" value="UniProtKB-UniRule"/>
</dbReference>
<evidence type="ECO:0000256" key="5">
    <source>
        <dbReference type="HAMAP-Rule" id="MF_00149"/>
    </source>
</evidence>
<dbReference type="InterPro" id="IPR042120">
    <property type="entry name" value="MutL_C_dimsub"/>
</dbReference>
<dbReference type="InterPro" id="IPR042121">
    <property type="entry name" value="MutL_C_regsub"/>
</dbReference>
<dbReference type="InterPro" id="IPR014790">
    <property type="entry name" value="MutL_C"/>
</dbReference>
<dbReference type="InterPro" id="IPR038973">
    <property type="entry name" value="MutL/Mlh/Pms-like"/>
</dbReference>
<dbReference type="InterPro" id="IPR014762">
    <property type="entry name" value="DNA_mismatch_repair_CS"/>
</dbReference>
<evidence type="ECO:0000313" key="9">
    <source>
        <dbReference type="EMBL" id="CAA9546048.1"/>
    </source>
</evidence>
<dbReference type="GO" id="GO:0030983">
    <property type="term" value="F:mismatched DNA binding"/>
    <property type="evidence" value="ECO:0007669"/>
    <property type="project" value="InterPro"/>
</dbReference>
<comment type="similarity">
    <text evidence="1 5">Belongs to the DNA mismatch repair MutL/HexB family.</text>
</comment>
<evidence type="ECO:0000256" key="2">
    <source>
        <dbReference type="ARBA" id="ARBA00021975"/>
    </source>
</evidence>
<dbReference type="Gene3D" id="3.30.1370.100">
    <property type="entry name" value="MutL, C-terminal domain, regulatory subdomain"/>
    <property type="match status" value="1"/>
</dbReference>